<name>A0A1B6CQE0_9HEMI</name>
<proteinExistence type="predicted"/>
<dbReference type="EMBL" id="GEDC01021542">
    <property type="protein sequence ID" value="JAS15756.1"/>
    <property type="molecule type" value="Transcribed_RNA"/>
</dbReference>
<feature type="non-terminal residue" evidence="1">
    <location>
        <position position="103"/>
    </location>
</feature>
<evidence type="ECO:0000313" key="1">
    <source>
        <dbReference type="EMBL" id="JAS15756.1"/>
    </source>
</evidence>
<accession>A0A1B6CQE0</accession>
<sequence length="103" mass="11820">AVSTKSGVIDKTFTMTKENCREIIAFENLIRNDSAFKNKEEIIKEVIENGSINNDCMLTIDNTDMIPKDMLNINITVVENIKEDTESIKEKLNEDKMCFVEEQ</sequence>
<organism evidence="1">
    <name type="scientific">Clastoptera arizonana</name>
    <name type="common">Arizona spittle bug</name>
    <dbReference type="NCBI Taxonomy" id="38151"/>
    <lineage>
        <taxon>Eukaryota</taxon>
        <taxon>Metazoa</taxon>
        <taxon>Ecdysozoa</taxon>
        <taxon>Arthropoda</taxon>
        <taxon>Hexapoda</taxon>
        <taxon>Insecta</taxon>
        <taxon>Pterygota</taxon>
        <taxon>Neoptera</taxon>
        <taxon>Paraneoptera</taxon>
        <taxon>Hemiptera</taxon>
        <taxon>Auchenorrhyncha</taxon>
        <taxon>Cercopoidea</taxon>
        <taxon>Clastopteridae</taxon>
        <taxon>Clastoptera</taxon>
    </lineage>
</organism>
<gene>
    <name evidence="1" type="ORF">g.4079</name>
</gene>
<dbReference type="AlphaFoldDB" id="A0A1B6CQE0"/>
<reference evidence="1" key="1">
    <citation type="submission" date="2015-12" db="EMBL/GenBank/DDBJ databases">
        <title>De novo transcriptome assembly of four potential Pierce s Disease insect vectors from Arizona vineyards.</title>
        <authorList>
            <person name="Tassone E.E."/>
        </authorList>
    </citation>
    <scope>NUCLEOTIDE SEQUENCE</scope>
</reference>
<protein>
    <submittedName>
        <fullName evidence="1">Uncharacterized protein</fullName>
    </submittedName>
</protein>
<feature type="non-terminal residue" evidence="1">
    <location>
        <position position="1"/>
    </location>
</feature>